<organism evidence="2 3">
    <name type="scientific">Pelobates cultripes</name>
    <name type="common">Western spadefoot toad</name>
    <dbReference type="NCBI Taxonomy" id="61616"/>
    <lineage>
        <taxon>Eukaryota</taxon>
        <taxon>Metazoa</taxon>
        <taxon>Chordata</taxon>
        <taxon>Craniata</taxon>
        <taxon>Vertebrata</taxon>
        <taxon>Euteleostomi</taxon>
        <taxon>Amphibia</taxon>
        <taxon>Batrachia</taxon>
        <taxon>Anura</taxon>
        <taxon>Pelobatoidea</taxon>
        <taxon>Pelobatidae</taxon>
        <taxon>Pelobates</taxon>
    </lineage>
</organism>
<dbReference type="AlphaFoldDB" id="A0AAD1RDS0"/>
<proteinExistence type="predicted"/>
<evidence type="ECO:0000256" key="1">
    <source>
        <dbReference type="SAM" id="MobiDB-lite"/>
    </source>
</evidence>
<gene>
    <name evidence="2" type="ORF">PECUL_23A020258</name>
</gene>
<reference evidence="2" key="1">
    <citation type="submission" date="2022-03" db="EMBL/GenBank/DDBJ databases">
        <authorList>
            <person name="Alioto T."/>
            <person name="Alioto T."/>
            <person name="Gomez Garrido J."/>
        </authorList>
    </citation>
    <scope>NUCLEOTIDE SEQUENCE</scope>
</reference>
<evidence type="ECO:0000313" key="2">
    <source>
        <dbReference type="EMBL" id="CAH2250196.1"/>
    </source>
</evidence>
<sequence length="99" mass="11533">MSAVCGMHSAFHTRKDPDDRSIEKRMRESSHRRLPYSMRKQAICEMHHALHPMESRWQITRAANLQLASVTNRAFHRETNEREYIQSASQQSEAVTLPA</sequence>
<protein>
    <submittedName>
        <fullName evidence="2">Uncharacterized protein</fullName>
    </submittedName>
</protein>
<dbReference type="EMBL" id="OW240913">
    <property type="protein sequence ID" value="CAH2250196.1"/>
    <property type="molecule type" value="Genomic_DNA"/>
</dbReference>
<evidence type="ECO:0000313" key="3">
    <source>
        <dbReference type="Proteomes" id="UP001295444"/>
    </source>
</evidence>
<dbReference type="Proteomes" id="UP001295444">
    <property type="component" value="Chromosome 02"/>
</dbReference>
<feature type="region of interest" description="Disordered" evidence="1">
    <location>
        <begin position="1"/>
        <end position="33"/>
    </location>
</feature>
<name>A0AAD1RDS0_PELCU</name>
<keyword evidence="3" id="KW-1185">Reference proteome</keyword>
<feature type="compositionally biased region" description="Basic and acidic residues" evidence="1">
    <location>
        <begin position="13"/>
        <end position="31"/>
    </location>
</feature>
<accession>A0AAD1RDS0</accession>